<feature type="repeat" description="TPR" evidence="3">
    <location>
        <begin position="1553"/>
        <end position="1586"/>
    </location>
</feature>
<feature type="repeat" description="TPR" evidence="3">
    <location>
        <begin position="1519"/>
        <end position="1552"/>
    </location>
</feature>
<feature type="repeat" description="TPR" evidence="3">
    <location>
        <begin position="260"/>
        <end position="293"/>
    </location>
</feature>
<feature type="repeat" description="TPR" evidence="3">
    <location>
        <begin position="1416"/>
        <end position="1449"/>
    </location>
</feature>
<feature type="repeat" description="TPR" evidence="3">
    <location>
        <begin position="141"/>
        <end position="174"/>
    </location>
</feature>
<dbReference type="InterPro" id="IPR003107">
    <property type="entry name" value="HAT"/>
</dbReference>
<feature type="repeat" description="TPR" evidence="3">
    <location>
        <begin position="1092"/>
        <end position="1125"/>
    </location>
</feature>
<dbReference type="Pfam" id="PF00515">
    <property type="entry name" value="TPR_1"/>
    <property type="match status" value="1"/>
</dbReference>
<sequence>MQNQSESYNDLGNKLYQQGDLLGAQRCYLEAIAQQADNPQSYYNLGVVLNAQGKLENAQESYQTAIALKPDYLKAYSNLGCVLVKLNKISEAIAVYHRAIALDPNWATLQNNLGQGLQAQGKPGEALSAYAKAIALQPDWVLPYYNAGKIWQYEGQQAEAVRYFQRCIELEPNHPSAYTDCGYSLMGSGQLEAAMKCFQKAIALQPAFVESYCDWVERNLTIPERPGPLDERDRAQISCAAFLNALQLNPDSPEVYSHIAQTYQHWGNVLFQYKGYEKAERYYHQSLQINPKNLTVYGQLSHCLAKQNRLDAAAVVSAIATLMEPPLSPDKISAELDKRTPGESLDGEGIAVKRHIQPDGFYLNSRDWIEAVKFEGSDYIAIHLGKTGPAVTPPNALSDPSECGGLNCSPCLNRIYRQLSPILRGHDIYHFDNPNGKAIAQDSPPQFVVVVPQGRVWIVPQTNSWMVCNAIAVVTPDNSLLADVSRQYPGALPGCQKQDPTEHRIFERKNLPPLTEIDGTVAVLAGLSGNVYFHWLVDILPRLEILRQAGINWEEIDYFLVNSIREPFQRETLARLGIPEAKIIESDRYPHISATRLIVPSFPGHLGWLEPWALNFLREAFLNSVPTSDCDHPERIYIRRSTARNRRLINEEEVIKFLAQFGFEPIEPESLSFAEQMVVFSQAKIIVAPHGSGLTNLVFCASGTQAIELVSPHYVRPYYAVICQLRGLSHYALMGEAFACYPIREVMYQNSLAEDIQISVERLHALLKLAGIIESNFSGAVSPTMQATFNSETAAEQLNQQAELYLAQGKLNEAESVCLKAIQIQPNSADSYKNLGTVFQRKGKIKEAQQSYLKAIKIQPNFAVAYANLGSLYGQQRQWEAAIASYQRAININPKFAGAYRNLAKVWTQLKKPAEAADCWYLAWSLESEKFSAVECVNLGNALVQQREMTRAIGCYRYALELNPNLVGIYHNLEEALKRQGKVEEAAIYGRKAVELGMKSGEFRQDASQRNGQKMGSDAWGEDAEALVHLGEYYYQKGKFSEAIAAVEKAVSLQPNLALAYKILGNARLALRQLEAAQQCYLKALEIQPDFAEVYGNLGTVLAQQQNWEQAILAYQKALELQPTFAGAYRNLAKVLEQVGKAQDAAICRYRALSLEPLGMTAEDCLKLGNSLIGQGKSEEAIACYQRAVELNPQLSPAYHNLGEIFSNQQQWEAAVTAYRQAIAVKAENGRSHYGLAKALVELERWEEAATAYRQAIQLNVTSTEIYHQLGDALQKLQRWEEAATAYRQAIALNGDNFWSHNNLGDALTKLQQWEEAVVAYRRAIALNPEFPWSYYNLGDVLIKLQRWEESVSVYRCAVELNPQLPGIEKKLARAFRERARLDLDVAANWDRLAITANPDEVEAELQFLDIKLHTPGCYLELGKRLVEHNRLDEAISIYKGAIDVSPNDPEIYFQLGKAFAQKKDPERALAAYRRAVEVDPKHYWSHHHIAEFLAEKGKLNEAIDSYSRAIETNPSPSFWHYHNLAQVQVRKGELEQAIASYRKAIEVNPDYSWSYRNLGDILATQGKTDEATVCYRRAIKLKPRIF</sequence>
<feature type="repeat" description="TPR" evidence="3">
    <location>
        <begin position="1332"/>
        <end position="1365"/>
    </location>
</feature>
<dbReference type="RefSeq" id="WP_261236496.1">
    <property type="nucleotide sequence ID" value="NZ_JAMXFA010000028.1"/>
</dbReference>
<reference evidence="5 6" key="1">
    <citation type="journal article" date="2022" name="Front. Microbiol.">
        <title>High genomic differentiation and limited gene flow indicate recent cryptic speciation within the genus Laspinema (cyanobacteria).</title>
        <authorList>
            <person name="Stanojkovic A."/>
            <person name="Skoupy S."/>
            <person name="Skaloud P."/>
            <person name="Dvorak P."/>
        </authorList>
    </citation>
    <scope>NUCLEOTIDE SEQUENCE [LARGE SCALE GENOMIC DNA]</scope>
    <source>
        <strain evidence="5 6">D3b</strain>
    </source>
</reference>
<dbReference type="Pfam" id="PF13414">
    <property type="entry name" value="TPR_11"/>
    <property type="match status" value="7"/>
</dbReference>
<dbReference type="Pfam" id="PF07719">
    <property type="entry name" value="TPR_2"/>
    <property type="match status" value="1"/>
</dbReference>
<dbReference type="SUPFAM" id="SSF48452">
    <property type="entry name" value="TPR-like"/>
    <property type="match status" value="4"/>
</dbReference>
<dbReference type="Pfam" id="PF04577">
    <property type="entry name" value="Glyco_transf_61"/>
    <property type="match status" value="1"/>
</dbReference>
<dbReference type="SMART" id="SM00028">
    <property type="entry name" value="TPR"/>
    <property type="match status" value="28"/>
</dbReference>
<dbReference type="InterPro" id="IPR011990">
    <property type="entry name" value="TPR-like_helical_dom_sf"/>
</dbReference>
<feature type="repeat" description="TPR" evidence="3">
    <location>
        <begin position="1024"/>
        <end position="1057"/>
    </location>
</feature>
<dbReference type="Pfam" id="PF13424">
    <property type="entry name" value="TPR_12"/>
    <property type="match status" value="1"/>
</dbReference>
<name>A0ABT2NBC8_9CYAN</name>
<feature type="repeat" description="TPR" evidence="3">
    <location>
        <begin position="1230"/>
        <end position="1263"/>
    </location>
</feature>
<evidence type="ECO:0000256" key="3">
    <source>
        <dbReference type="PROSITE-ProRule" id="PRU00339"/>
    </source>
</evidence>
<feature type="repeat" description="TPR" evidence="3">
    <location>
        <begin position="107"/>
        <end position="140"/>
    </location>
</feature>
<dbReference type="Pfam" id="PF13432">
    <property type="entry name" value="TPR_16"/>
    <property type="match status" value="2"/>
</dbReference>
<keyword evidence="1" id="KW-0677">Repeat</keyword>
<accession>A0ABT2NBC8</accession>
<dbReference type="PROSITE" id="PS50005">
    <property type="entry name" value="TPR"/>
    <property type="match status" value="24"/>
</dbReference>
<feature type="repeat" description="TPR" evidence="3">
    <location>
        <begin position="1450"/>
        <end position="1483"/>
    </location>
</feature>
<dbReference type="Gene3D" id="1.25.40.10">
    <property type="entry name" value="Tetratricopeptide repeat domain"/>
    <property type="match status" value="13"/>
</dbReference>
<gene>
    <name evidence="5" type="ORF">NG792_19270</name>
</gene>
<evidence type="ECO:0000313" key="5">
    <source>
        <dbReference type="EMBL" id="MCT7979862.1"/>
    </source>
</evidence>
<keyword evidence="2 3" id="KW-0802">TPR repeat</keyword>
<feature type="repeat" description="TPR" evidence="3">
    <location>
        <begin position="1484"/>
        <end position="1517"/>
    </location>
</feature>
<dbReference type="Proteomes" id="UP001525961">
    <property type="component" value="Unassembled WGS sequence"/>
</dbReference>
<organism evidence="5 6">
    <name type="scientific">Laspinema olomoucense D3b</name>
    <dbReference type="NCBI Taxonomy" id="2953688"/>
    <lineage>
        <taxon>Bacteria</taxon>
        <taxon>Bacillati</taxon>
        <taxon>Cyanobacteriota</taxon>
        <taxon>Cyanophyceae</taxon>
        <taxon>Oscillatoriophycideae</taxon>
        <taxon>Oscillatoriales</taxon>
        <taxon>Laspinemataceae</taxon>
        <taxon>Laspinema</taxon>
        <taxon>Laspinema olomoucense</taxon>
    </lineage>
</organism>
<dbReference type="InterPro" id="IPR049625">
    <property type="entry name" value="Glyco_transf_61_cat"/>
</dbReference>
<feature type="repeat" description="TPR" evidence="3">
    <location>
        <begin position="73"/>
        <end position="106"/>
    </location>
</feature>
<comment type="caution">
    <text evidence="5">The sequence shown here is derived from an EMBL/GenBank/DDBJ whole genome shotgun (WGS) entry which is preliminary data.</text>
</comment>
<feature type="repeat" description="TPR" evidence="3">
    <location>
        <begin position="175"/>
        <end position="208"/>
    </location>
</feature>
<dbReference type="PANTHER" id="PTHR44366">
    <property type="entry name" value="UDP-N-ACETYLGLUCOSAMINE--PEPTIDE N-ACETYLGLUCOSAMINYLTRANSFERASE 110 KDA SUBUNIT"/>
    <property type="match status" value="1"/>
</dbReference>
<dbReference type="InterPro" id="IPR037919">
    <property type="entry name" value="OGT"/>
</dbReference>
<dbReference type="Pfam" id="PF13181">
    <property type="entry name" value="TPR_8"/>
    <property type="match status" value="4"/>
</dbReference>
<evidence type="ECO:0000256" key="2">
    <source>
        <dbReference type="ARBA" id="ARBA00022803"/>
    </source>
</evidence>
<feature type="repeat" description="TPR" evidence="3">
    <location>
        <begin position="1298"/>
        <end position="1331"/>
    </location>
</feature>
<evidence type="ECO:0000313" key="6">
    <source>
        <dbReference type="Proteomes" id="UP001525961"/>
    </source>
</evidence>
<evidence type="ECO:0000256" key="1">
    <source>
        <dbReference type="ARBA" id="ARBA00022737"/>
    </source>
</evidence>
<feature type="repeat" description="TPR" evidence="3">
    <location>
        <begin position="1058"/>
        <end position="1091"/>
    </location>
</feature>
<feature type="repeat" description="TPR" evidence="3">
    <location>
        <begin position="933"/>
        <end position="966"/>
    </location>
</feature>
<dbReference type="InterPro" id="IPR013105">
    <property type="entry name" value="TPR_2"/>
</dbReference>
<feature type="repeat" description="TPR" evidence="3">
    <location>
        <begin position="1196"/>
        <end position="1229"/>
    </location>
</feature>
<feature type="repeat" description="TPR" evidence="3">
    <location>
        <begin position="829"/>
        <end position="862"/>
    </location>
</feature>
<keyword evidence="6" id="KW-1185">Reference proteome</keyword>
<dbReference type="EMBL" id="JAMXFA010000028">
    <property type="protein sequence ID" value="MCT7979862.1"/>
    <property type="molecule type" value="Genomic_DNA"/>
</dbReference>
<feature type="repeat" description="TPR" evidence="3">
    <location>
        <begin position="1162"/>
        <end position="1195"/>
    </location>
</feature>
<dbReference type="SUPFAM" id="SSF81901">
    <property type="entry name" value="HCP-like"/>
    <property type="match status" value="1"/>
</dbReference>
<proteinExistence type="predicted"/>
<protein>
    <submittedName>
        <fullName evidence="5">Tetratricopeptide repeat protein</fullName>
    </submittedName>
</protein>
<dbReference type="InterPro" id="IPR019734">
    <property type="entry name" value="TPR_rpt"/>
</dbReference>
<feature type="repeat" description="TPR" evidence="3">
    <location>
        <begin position="795"/>
        <end position="828"/>
    </location>
</feature>
<feature type="repeat" description="TPR" evidence="3">
    <location>
        <begin position="39"/>
        <end position="72"/>
    </location>
</feature>
<evidence type="ECO:0000259" key="4">
    <source>
        <dbReference type="Pfam" id="PF04577"/>
    </source>
</evidence>
<dbReference type="PROSITE" id="PS50293">
    <property type="entry name" value="TPR_REGION"/>
    <property type="match status" value="8"/>
</dbReference>
<feature type="repeat" description="TPR" evidence="3">
    <location>
        <begin position="863"/>
        <end position="896"/>
    </location>
</feature>
<feature type="domain" description="Glycosyltransferase 61 catalytic" evidence="4">
    <location>
        <begin position="532"/>
        <end position="706"/>
    </location>
</feature>
<dbReference type="PANTHER" id="PTHR44366:SF1">
    <property type="entry name" value="UDP-N-ACETYLGLUCOSAMINE--PEPTIDE N-ACETYLGLUCOSAMINYLTRANSFERASE 110 KDA SUBUNIT"/>
    <property type="match status" value="1"/>
</dbReference>
<feature type="repeat" description="TPR" evidence="3">
    <location>
        <begin position="1264"/>
        <end position="1297"/>
    </location>
</feature>
<dbReference type="SMART" id="SM00386">
    <property type="entry name" value="HAT"/>
    <property type="match status" value="8"/>
</dbReference>